<proteinExistence type="predicted"/>
<dbReference type="Proteomes" id="UP001652625">
    <property type="component" value="Chromosome 10"/>
</dbReference>
<keyword evidence="2" id="KW-1185">Reference proteome</keyword>
<sequence>MLKRFLACISFYYNVLCWVDIQSFSDLDASFATTNIRVRRSTITYADNTTYLCDTTDLPQPTLEYPAVLFAKFNYNNCSSNGSFMRLRPNDFLNWGKNTGGEVRTRSFTWSSMLVLPGAEVTFRACCPSGNEFVKTVNDWVDSPNMNLSVFYHPELSGSTGIWYTRWLHWAMSFDVKVNLPPTPPPPFVCGLCYYGNCGLTGKCECADGYSGPSCLNKPSSAAYPTQLKPLVLFEGTNYNGGFVLGDPDNFYQFASNLRGARVNIYQSMRILYNRSVTFSQNKIRSAEWIVGNNIPNIADFMAANNALADPIWFNFDQSISLNFYVKVAGNSNCNNCSLSGGVCYTGSCVCLPKYSGLNCETFN</sequence>
<accession>A0ABM4CNX6</accession>
<dbReference type="GeneID" id="100202378"/>
<reference evidence="3" key="1">
    <citation type="submission" date="2025-08" db="UniProtKB">
        <authorList>
            <consortium name="RefSeq"/>
        </authorList>
    </citation>
    <scope>IDENTIFICATION</scope>
</reference>
<protein>
    <submittedName>
        <fullName evidence="3">Uncharacterized protein LOC100202378 isoform X2</fullName>
    </submittedName>
</protein>
<evidence type="ECO:0000256" key="1">
    <source>
        <dbReference type="SAM" id="SignalP"/>
    </source>
</evidence>
<gene>
    <name evidence="3" type="primary">LOC100202378</name>
</gene>
<dbReference type="RefSeq" id="XP_065663544.1">
    <property type="nucleotide sequence ID" value="XM_065807472.1"/>
</dbReference>
<organism evidence="2 3">
    <name type="scientific">Hydra vulgaris</name>
    <name type="common">Hydra</name>
    <name type="synonym">Hydra attenuata</name>
    <dbReference type="NCBI Taxonomy" id="6087"/>
    <lineage>
        <taxon>Eukaryota</taxon>
        <taxon>Metazoa</taxon>
        <taxon>Cnidaria</taxon>
        <taxon>Hydrozoa</taxon>
        <taxon>Hydroidolina</taxon>
        <taxon>Anthoathecata</taxon>
        <taxon>Aplanulata</taxon>
        <taxon>Hydridae</taxon>
        <taxon>Hydra</taxon>
    </lineage>
</organism>
<evidence type="ECO:0000313" key="3">
    <source>
        <dbReference type="RefSeq" id="XP_065663544.1"/>
    </source>
</evidence>
<name>A0ABM4CNX6_HYDVU</name>
<evidence type="ECO:0000313" key="2">
    <source>
        <dbReference type="Proteomes" id="UP001652625"/>
    </source>
</evidence>
<feature type="signal peptide" evidence="1">
    <location>
        <begin position="1"/>
        <end position="17"/>
    </location>
</feature>
<feature type="chain" id="PRO_5047317298" evidence="1">
    <location>
        <begin position="18"/>
        <end position="364"/>
    </location>
</feature>
<keyword evidence="1" id="KW-0732">Signal</keyword>